<dbReference type="InterPro" id="IPR036637">
    <property type="entry name" value="Phosphohistidine_dom_sf"/>
</dbReference>
<feature type="domain" description="Pyruvate phosphate dikinase AMP/ATP-binding" evidence="16">
    <location>
        <begin position="19"/>
        <end position="349"/>
    </location>
</feature>
<comment type="caution">
    <text evidence="18">The sequence shown here is derived from an EMBL/GenBank/DDBJ whole genome shotgun (WGS) entry which is preliminary data.</text>
</comment>
<dbReference type="Gene3D" id="3.30.470.20">
    <property type="entry name" value="ATP-grasp fold, B domain"/>
    <property type="match status" value="1"/>
</dbReference>
<evidence type="ECO:0000256" key="10">
    <source>
        <dbReference type="ARBA" id="ARBA00022777"/>
    </source>
</evidence>
<dbReference type="InterPro" id="IPR040442">
    <property type="entry name" value="Pyrv_kinase-like_dom_sf"/>
</dbReference>
<evidence type="ECO:0000259" key="16">
    <source>
        <dbReference type="Pfam" id="PF01326"/>
    </source>
</evidence>
<organism evidence="18 19">
    <name type="scientific">Candidatus Liptonbacteria bacterium RIFCSPLOWO2_01_FULL_52_25</name>
    <dbReference type="NCBI Taxonomy" id="1798650"/>
    <lineage>
        <taxon>Bacteria</taxon>
        <taxon>Candidatus Liptoniibacteriota</taxon>
    </lineage>
</organism>
<dbReference type="Pfam" id="PF00391">
    <property type="entry name" value="PEP-utilizers"/>
    <property type="match status" value="1"/>
</dbReference>
<dbReference type="GO" id="GO:0006094">
    <property type="term" value="P:gluconeogenesis"/>
    <property type="evidence" value="ECO:0007669"/>
    <property type="project" value="UniProtKB-UniPathway"/>
</dbReference>
<evidence type="ECO:0000256" key="7">
    <source>
        <dbReference type="ARBA" id="ARBA00022679"/>
    </source>
</evidence>
<evidence type="ECO:0000256" key="2">
    <source>
        <dbReference type="ARBA" id="ARBA00002988"/>
    </source>
</evidence>
<protein>
    <recommendedName>
        <fullName evidence="6">Phosphoenolpyruvate synthase</fullName>
        <ecNumber evidence="5">2.7.9.2</ecNumber>
    </recommendedName>
    <alternativeName>
        <fullName evidence="13">Pyruvate, water dikinase</fullName>
    </alternativeName>
</protein>
<dbReference type="SUPFAM" id="SSF51621">
    <property type="entry name" value="Phosphoenolpyruvate/pyruvate domain"/>
    <property type="match status" value="1"/>
</dbReference>
<dbReference type="AlphaFoldDB" id="A0A1G2CCF6"/>
<evidence type="ECO:0000256" key="5">
    <source>
        <dbReference type="ARBA" id="ARBA00011996"/>
    </source>
</evidence>
<evidence type="ECO:0000259" key="17">
    <source>
        <dbReference type="Pfam" id="PF02896"/>
    </source>
</evidence>
<keyword evidence="7" id="KW-0808">Transferase</keyword>
<proteinExistence type="inferred from homology"/>
<dbReference type="FunFam" id="3.30.1490.20:FF:000010">
    <property type="entry name" value="Phosphoenolpyruvate synthase"/>
    <property type="match status" value="1"/>
</dbReference>
<dbReference type="GO" id="GO:0046872">
    <property type="term" value="F:metal ion binding"/>
    <property type="evidence" value="ECO:0007669"/>
    <property type="project" value="UniProtKB-KW"/>
</dbReference>
<reference evidence="18 19" key="1">
    <citation type="journal article" date="2016" name="Nat. Commun.">
        <title>Thousands of microbial genomes shed light on interconnected biogeochemical processes in an aquifer system.</title>
        <authorList>
            <person name="Anantharaman K."/>
            <person name="Brown C.T."/>
            <person name="Hug L.A."/>
            <person name="Sharon I."/>
            <person name="Castelle C.J."/>
            <person name="Probst A.J."/>
            <person name="Thomas B.C."/>
            <person name="Singh A."/>
            <person name="Wilkins M.J."/>
            <person name="Karaoz U."/>
            <person name="Brodie E.L."/>
            <person name="Williams K.H."/>
            <person name="Hubbard S.S."/>
            <person name="Banfield J.F."/>
        </authorList>
    </citation>
    <scope>NUCLEOTIDE SEQUENCE [LARGE SCALE GENOMIC DNA]</scope>
</reference>
<dbReference type="PANTHER" id="PTHR43030">
    <property type="entry name" value="PHOSPHOENOLPYRUVATE SYNTHASE"/>
    <property type="match status" value="1"/>
</dbReference>
<sequence>MNDTPLVLWLADVRPEHKNLVGGKGINLAKLYNELRAEGISVPNGFVLTTEAWKLFSESSGLREQIEEILSKVDCEDAQSRSMHAAHIRRAIELAPIMPALREKIEGGYRVLVEDFWVDVDVAVRSSAVAEDLEDASFAGQHDSFLNIRGVENLVLSVKHCFASFFTDRALYYRYVKKFPLYPEDGGAVVVQKMVRSDNASAGVAFSNDPDSNASYLITVTGSWGLGEASVSGLVTPDTFLFARPLSEDGEPVLVDKEIGAKTEKLVYAYDGALSTKSVEATRAERESFCLSTEDALIIARAVEKIHRRYGKPMDVEWAKDGIGGGRREDGDGTIYIVQARAVTTTKDPWVVEWTRTKESESDTVLVRGSAIGQNAGQGRVHVIADARDIGRFKKGEVLVTDMTDPNWVPIMRKASAIVTNKGGKTCHAAIIARELGIPCVIGTGNATSVLADVKEVTVGGEHGEVFLGLVPLEHIRIDLRETIRLKKELRTKVMLILADPKTAPKYSFYPNDGIGLARLEFIIASFIQIHPMLALEEDPAEILVPKGLTDPLEKARALQELARFRDITCGYTNAKEFFVEKLTHGIMQLAACAWPNPIIVRLSDFKSNEYRRLLGGAHFEPHEENPMLGLRGASRYYDLRYRPAFQEIECVALRAARDAGFTNIKAMIPFVRTAAEARKVVALMAGTGLVRGENGFEVYCMTELPANVLELEGLAEIFDGFSIGSNDLTQLTLGMD</sequence>
<keyword evidence="9" id="KW-0547">Nucleotide-binding</keyword>
<evidence type="ECO:0000256" key="12">
    <source>
        <dbReference type="ARBA" id="ARBA00022842"/>
    </source>
</evidence>
<dbReference type="InterPro" id="IPR000121">
    <property type="entry name" value="PEP_util_C"/>
</dbReference>
<evidence type="ECO:0000256" key="6">
    <source>
        <dbReference type="ARBA" id="ARBA00021623"/>
    </source>
</evidence>
<keyword evidence="18" id="KW-0670">Pyruvate</keyword>
<evidence type="ECO:0000259" key="15">
    <source>
        <dbReference type="Pfam" id="PF00391"/>
    </source>
</evidence>
<keyword evidence="11" id="KW-0067">ATP-binding</keyword>
<dbReference type="Gene3D" id="3.20.20.60">
    <property type="entry name" value="Phosphoenolpyruvate-binding domains"/>
    <property type="match status" value="1"/>
</dbReference>
<dbReference type="GO" id="GO:0005524">
    <property type="term" value="F:ATP binding"/>
    <property type="evidence" value="ECO:0007669"/>
    <property type="project" value="UniProtKB-KW"/>
</dbReference>
<accession>A0A1G2CCF6</accession>
<dbReference type="GO" id="GO:0008986">
    <property type="term" value="F:pyruvate, water dikinase activity"/>
    <property type="evidence" value="ECO:0007669"/>
    <property type="project" value="UniProtKB-EC"/>
</dbReference>
<evidence type="ECO:0000256" key="11">
    <source>
        <dbReference type="ARBA" id="ARBA00022840"/>
    </source>
</evidence>
<dbReference type="Gene3D" id="3.50.30.10">
    <property type="entry name" value="Phosphohistidine domain"/>
    <property type="match status" value="1"/>
</dbReference>
<dbReference type="InterPro" id="IPR006319">
    <property type="entry name" value="PEP_synth"/>
</dbReference>
<dbReference type="InterPro" id="IPR013815">
    <property type="entry name" value="ATP_grasp_subdomain_1"/>
</dbReference>
<dbReference type="Pfam" id="PF02896">
    <property type="entry name" value="PEP-utilizers_C"/>
    <property type="match status" value="1"/>
</dbReference>
<dbReference type="PROSITE" id="PS00370">
    <property type="entry name" value="PEP_ENZYMES_PHOS_SITE"/>
    <property type="match status" value="1"/>
</dbReference>
<evidence type="ECO:0000313" key="19">
    <source>
        <dbReference type="Proteomes" id="UP000178880"/>
    </source>
</evidence>
<name>A0A1G2CCF6_9BACT</name>
<dbReference type="UniPathway" id="UPA00138"/>
<dbReference type="NCBIfam" id="NF005057">
    <property type="entry name" value="PRK06464.1"/>
    <property type="match status" value="1"/>
</dbReference>
<evidence type="ECO:0000256" key="1">
    <source>
        <dbReference type="ARBA" id="ARBA00001946"/>
    </source>
</evidence>
<keyword evidence="12" id="KW-0460">Magnesium</keyword>
<dbReference type="PANTHER" id="PTHR43030:SF1">
    <property type="entry name" value="PHOSPHOENOLPYRUVATE SYNTHASE"/>
    <property type="match status" value="1"/>
</dbReference>
<dbReference type="STRING" id="1798650.A2945_02825"/>
<dbReference type="EC" id="2.7.9.2" evidence="5"/>
<gene>
    <name evidence="18" type="ORF">A2945_02825</name>
</gene>
<evidence type="ECO:0000256" key="4">
    <source>
        <dbReference type="ARBA" id="ARBA00007837"/>
    </source>
</evidence>
<dbReference type="NCBIfam" id="TIGR01418">
    <property type="entry name" value="PEP_synth"/>
    <property type="match status" value="1"/>
</dbReference>
<dbReference type="SUPFAM" id="SSF56059">
    <property type="entry name" value="Glutathione synthetase ATP-binding domain-like"/>
    <property type="match status" value="1"/>
</dbReference>
<dbReference type="Gene3D" id="3.30.1490.20">
    <property type="entry name" value="ATP-grasp fold, A domain"/>
    <property type="match status" value="1"/>
</dbReference>
<dbReference type="Proteomes" id="UP000178880">
    <property type="component" value="Unassembled WGS sequence"/>
</dbReference>
<evidence type="ECO:0000256" key="13">
    <source>
        <dbReference type="ARBA" id="ARBA00033470"/>
    </source>
</evidence>
<feature type="domain" description="PEP-utilising enzyme mobile" evidence="15">
    <location>
        <begin position="393"/>
        <end position="464"/>
    </location>
</feature>
<comment type="catalytic activity">
    <reaction evidence="14">
        <text>pyruvate + ATP + H2O = phosphoenolpyruvate + AMP + phosphate + 2 H(+)</text>
        <dbReference type="Rhea" id="RHEA:11364"/>
        <dbReference type="ChEBI" id="CHEBI:15361"/>
        <dbReference type="ChEBI" id="CHEBI:15377"/>
        <dbReference type="ChEBI" id="CHEBI:15378"/>
        <dbReference type="ChEBI" id="CHEBI:30616"/>
        <dbReference type="ChEBI" id="CHEBI:43474"/>
        <dbReference type="ChEBI" id="CHEBI:58702"/>
        <dbReference type="ChEBI" id="CHEBI:456215"/>
        <dbReference type="EC" id="2.7.9.2"/>
    </reaction>
</comment>
<keyword evidence="10 18" id="KW-0418">Kinase</keyword>
<dbReference type="EMBL" id="MHLA01000024">
    <property type="protein sequence ID" value="OGY99045.1"/>
    <property type="molecule type" value="Genomic_DNA"/>
</dbReference>
<evidence type="ECO:0000256" key="8">
    <source>
        <dbReference type="ARBA" id="ARBA00022723"/>
    </source>
</evidence>
<dbReference type="InterPro" id="IPR008279">
    <property type="entry name" value="PEP-util_enz_mobile_dom"/>
</dbReference>
<comment type="cofactor">
    <cofactor evidence="1">
        <name>Mg(2+)</name>
        <dbReference type="ChEBI" id="CHEBI:18420"/>
    </cofactor>
</comment>
<evidence type="ECO:0000256" key="14">
    <source>
        <dbReference type="ARBA" id="ARBA00047700"/>
    </source>
</evidence>
<keyword evidence="8" id="KW-0479">Metal-binding</keyword>
<feature type="domain" description="PEP-utilising enzyme C-terminal" evidence="17">
    <location>
        <begin position="486"/>
        <end position="737"/>
    </location>
</feature>
<evidence type="ECO:0000256" key="9">
    <source>
        <dbReference type="ARBA" id="ARBA00022741"/>
    </source>
</evidence>
<comment type="similarity">
    <text evidence="4">Belongs to the PEP-utilizing enzyme family.</text>
</comment>
<evidence type="ECO:0000313" key="18">
    <source>
        <dbReference type="EMBL" id="OGY99045.1"/>
    </source>
</evidence>
<evidence type="ECO:0000256" key="3">
    <source>
        <dbReference type="ARBA" id="ARBA00004742"/>
    </source>
</evidence>
<dbReference type="InterPro" id="IPR002192">
    <property type="entry name" value="PPDK_AMP/ATP-bd"/>
</dbReference>
<dbReference type="InterPro" id="IPR018274">
    <property type="entry name" value="PEP_util_AS"/>
</dbReference>
<comment type="pathway">
    <text evidence="3">Carbohydrate biosynthesis; gluconeogenesis.</text>
</comment>
<feature type="non-terminal residue" evidence="18">
    <location>
        <position position="737"/>
    </location>
</feature>
<dbReference type="InterPro" id="IPR015813">
    <property type="entry name" value="Pyrv/PenolPyrv_kinase-like_dom"/>
</dbReference>
<dbReference type="SUPFAM" id="SSF52009">
    <property type="entry name" value="Phosphohistidine domain"/>
    <property type="match status" value="1"/>
</dbReference>
<comment type="function">
    <text evidence="2">Catalyzes the phosphorylation of pyruvate to phosphoenolpyruvate.</text>
</comment>
<dbReference type="Pfam" id="PF01326">
    <property type="entry name" value="PPDK_N"/>
    <property type="match status" value="1"/>
</dbReference>